<evidence type="ECO:0008006" key="4">
    <source>
        <dbReference type="Google" id="ProtNLM"/>
    </source>
</evidence>
<organism evidence="2 3">
    <name type="scientific">Pseudomonas asplenii</name>
    <dbReference type="NCBI Taxonomy" id="53407"/>
    <lineage>
        <taxon>Bacteria</taxon>
        <taxon>Pseudomonadati</taxon>
        <taxon>Pseudomonadota</taxon>
        <taxon>Gammaproteobacteria</taxon>
        <taxon>Pseudomonadales</taxon>
        <taxon>Pseudomonadaceae</taxon>
        <taxon>Pseudomonas</taxon>
    </lineage>
</organism>
<dbReference type="GeneID" id="300207693"/>
<reference evidence="3" key="1">
    <citation type="submission" date="2016-10" db="EMBL/GenBank/DDBJ databases">
        <authorList>
            <person name="Varghese N."/>
            <person name="Submissions S."/>
        </authorList>
    </citation>
    <scope>NUCLEOTIDE SEQUENCE [LARGE SCALE GENOMIC DNA]</scope>
    <source>
        <strain evidence="3">ATCC 23835</strain>
    </source>
</reference>
<dbReference type="RefSeq" id="WP_090205596.1">
    <property type="nucleotide sequence ID" value="NZ_LT629777.1"/>
</dbReference>
<proteinExistence type="predicted"/>
<feature type="region of interest" description="Disordered" evidence="1">
    <location>
        <begin position="179"/>
        <end position="214"/>
    </location>
</feature>
<gene>
    <name evidence="2" type="ORF">SAMN05216598_2721</name>
</gene>
<accession>A0A1H1UY19</accession>
<name>A0A1H1UY19_9PSED</name>
<dbReference type="EMBL" id="LT629777">
    <property type="protein sequence ID" value="SDS77427.1"/>
    <property type="molecule type" value="Genomic_DNA"/>
</dbReference>
<protein>
    <recommendedName>
        <fullName evidence="4">AP2 domain-containing protein</fullName>
    </recommendedName>
</protein>
<evidence type="ECO:0000313" key="3">
    <source>
        <dbReference type="Proteomes" id="UP000199524"/>
    </source>
</evidence>
<dbReference type="Proteomes" id="UP000199524">
    <property type="component" value="Chromosome I"/>
</dbReference>
<dbReference type="Gene3D" id="1.20.5.2050">
    <property type="match status" value="1"/>
</dbReference>
<sequence>MANDIAYPARQCCIFPLHQENRQYAWKVEVRRGGKLLSEVFTFAEHGGEQPAHLAAESCRNALVLKMPAVQTYESRQRLLPHNTSGHPGVMRLETNNIGYWRASTRIHGYNLSRSFSVERYGEQQAKCLALNERQQQLALCEEPYEQAMQALQQHFSQNNTRMREHRIQAAIGQARCRRTSADSHLPDDQGPPLSISPEQASLSISRHFAASTK</sequence>
<evidence type="ECO:0000313" key="2">
    <source>
        <dbReference type="EMBL" id="SDS77427.1"/>
    </source>
</evidence>
<dbReference type="AlphaFoldDB" id="A0A1H1UY19"/>
<evidence type="ECO:0000256" key="1">
    <source>
        <dbReference type="SAM" id="MobiDB-lite"/>
    </source>
</evidence>
<keyword evidence="3" id="KW-1185">Reference proteome</keyword>